<evidence type="ECO:0000313" key="2">
    <source>
        <dbReference type="EMBL" id="ETN45109.1"/>
    </source>
</evidence>
<dbReference type="GeneID" id="19977324"/>
<evidence type="ECO:0000256" key="1">
    <source>
        <dbReference type="SAM" id="MobiDB-lite"/>
    </source>
</evidence>
<reference evidence="2 3" key="1">
    <citation type="submission" date="2013-03" db="EMBL/GenBank/DDBJ databases">
        <title>The Genome Sequence of Phialophora europaea CBS 101466.</title>
        <authorList>
            <consortium name="The Broad Institute Genomics Platform"/>
            <person name="Cuomo C."/>
            <person name="de Hoog S."/>
            <person name="Gorbushina A."/>
            <person name="Walker B."/>
            <person name="Young S.K."/>
            <person name="Zeng Q."/>
            <person name="Gargeya S."/>
            <person name="Fitzgerald M."/>
            <person name="Haas B."/>
            <person name="Abouelleil A."/>
            <person name="Allen A.W."/>
            <person name="Alvarado L."/>
            <person name="Arachchi H.M."/>
            <person name="Berlin A.M."/>
            <person name="Chapman S.B."/>
            <person name="Gainer-Dewar J."/>
            <person name="Goldberg J."/>
            <person name="Griggs A."/>
            <person name="Gujja S."/>
            <person name="Hansen M."/>
            <person name="Howarth C."/>
            <person name="Imamovic A."/>
            <person name="Ireland A."/>
            <person name="Larimer J."/>
            <person name="McCowan C."/>
            <person name="Murphy C."/>
            <person name="Pearson M."/>
            <person name="Poon T.W."/>
            <person name="Priest M."/>
            <person name="Roberts A."/>
            <person name="Saif S."/>
            <person name="Shea T."/>
            <person name="Sisk P."/>
            <person name="Sykes S."/>
            <person name="Wortman J."/>
            <person name="Nusbaum C."/>
            <person name="Birren B."/>
        </authorList>
    </citation>
    <scope>NUCLEOTIDE SEQUENCE [LARGE SCALE GENOMIC DNA]</scope>
    <source>
        <strain evidence="2 3">CBS 101466</strain>
    </source>
</reference>
<name>W2SB12_CYPE1</name>
<gene>
    <name evidence="2" type="ORF">HMPREF1541_09985</name>
</gene>
<dbReference type="InParanoid" id="W2SB12"/>
<dbReference type="RefSeq" id="XP_008712879.1">
    <property type="nucleotide sequence ID" value="XM_008714657.1"/>
</dbReference>
<dbReference type="Proteomes" id="UP000030752">
    <property type="component" value="Unassembled WGS sequence"/>
</dbReference>
<feature type="compositionally biased region" description="Basic residues" evidence="1">
    <location>
        <begin position="206"/>
        <end position="219"/>
    </location>
</feature>
<accession>W2SB12</accession>
<keyword evidence="3" id="KW-1185">Reference proteome</keyword>
<proteinExistence type="predicted"/>
<sequence>MESTQLPVDAILQKHNDVLEVHRQFLRSVKSHADKASEAEELLNLCTAQTDAMVNALQHCKSKMNISQAANLPTKKPTGDTIPTNEGPTPLIATDEGQQVDPSGFFMTDTMPTPIEELLRGDPSRAKTMPTRVKRKSADDEMSGTEDFKAPTVGASRKKARVTGSMDRKPNQENKMPDKTMNEITQVPLADDDFVREVEKRLANKERRRREKKDKKRKRESGGSDAPRAHAQDADGMSGMTVDKPKRKKAKTRTNTTASETSHSTPFTSVSQTRQVTPKQDPNKKRSSPATEYIGSILSNAEMMRAKRRKT</sequence>
<dbReference type="EMBL" id="KB822713">
    <property type="protein sequence ID" value="ETN45109.1"/>
    <property type="molecule type" value="Genomic_DNA"/>
</dbReference>
<feature type="region of interest" description="Disordered" evidence="1">
    <location>
        <begin position="126"/>
        <end position="188"/>
    </location>
</feature>
<protein>
    <submittedName>
        <fullName evidence="2">Uncharacterized protein</fullName>
    </submittedName>
</protein>
<evidence type="ECO:0000313" key="3">
    <source>
        <dbReference type="Proteomes" id="UP000030752"/>
    </source>
</evidence>
<organism evidence="2 3">
    <name type="scientific">Cyphellophora europaea (strain CBS 101466)</name>
    <name type="common">Phialophora europaea</name>
    <dbReference type="NCBI Taxonomy" id="1220924"/>
    <lineage>
        <taxon>Eukaryota</taxon>
        <taxon>Fungi</taxon>
        <taxon>Dikarya</taxon>
        <taxon>Ascomycota</taxon>
        <taxon>Pezizomycotina</taxon>
        <taxon>Eurotiomycetes</taxon>
        <taxon>Chaetothyriomycetidae</taxon>
        <taxon>Chaetothyriales</taxon>
        <taxon>Cyphellophoraceae</taxon>
        <taxon>Cyphellophora</taxon>
    </lineage>
</organism>
<feature type="compositionally biased region" description="Polar residues" evidence="1">
    <location>
        <begin position="259"/>
        <end position="280"/>
    </location>
</feature>
<dbReference type="AlphaFoldDB" id="W2SB12"/>
<dbReference type="eggNOG" id="ENOG502R9NH">
    <property type="taxonomic scope" value="Eukaryota"/>
</dbReference>
<feature type="region of interest" description="Disordered" evidence="1">
    <location>
        <begin position="201"/>
        <end position="311"/>
    </location>
</feature>
<dbReference type="HOGENOM" id="CLU_894344_0_0_1"/>
<dbReference type="VEuPathDB" id="FungiDB:HMPREF1541_09985"/>
<feature type="compositionally biased region" description="Basic and acidic residues" evidence="1">
    <location>
        <begin position="166"/>
        <end position="181"/>
    </location>
</feature>